<gene>
    <name evidence="2" type="ORF">H6P80_15315</name>
</gene>
<dbReference type="PANTHER" id="PTHR23020:SF41">
    <property type="entry name" value="AMINOGLYCOSIDE PHOSPHOTRANSFERASE DOMAIN-CONTAINING PROTEIN"/>
    <property type="match status" value="1"/>
</dbReference>
<reference evidence="2 3" key="1">
    <citation type="submission" date="2020-08" db="EMBL/GenBank/DDBJ databases">
        <title>Draft genome sequence of Parasphingopyxis sp. GrpM-11.</title>
        <authorList>
            <person name="Oh J."/>
            <person name="Roh D.-H."/>
        </authorList>
    </citation>
    <scope>NUCLEOTIDE SEQUENCE [LARGE SCALE GENOMIC DNA]</scope>
    <source>
        <strain evidence="2 3">GrpM-11</strain>
    </source>
</reference>
<organism evidence="2 3">
    <name type="scientific">Parasphingopyxis marina</name>
    <dbReference type="NCBI Taxonomy" id="2761622"/>
    <lineage>
        <taxon>Bacteria</taxon>
        <taxon>Pseudomonadati</taxon>
        <taxon>Pseudomonadota</taxon>
        <taxon>Alphaproteobacteria</taxon>
        <taxon>Sphingomonadales</taxon>
        <taxon>Sphingomonadaceae</taxon>
        <taxon>Parasphingopyxis</taxon>
    </lineage>
</organism>
<dbReference type="Pfam" id="PF01636">
    <property type="entry name" value="APH"/>
    <property type="match status" value="1"/>
</dbReference>
<accession>A0A842I186</accession>
<evidence type="ECO:0000313" key="3">
    <source>
        <dbReference type="Proteomes" id="UP000564378"/>
    </source>
</evidence>
<dbReference type="Gene3D" id="3.90.1200.10">
    <property type="match status" value="1"/>
</dbReference>
<dbReference type="InterPro" id="IPR002575">
    <property type="entry name" value="Aminoglycoside_PTrfase"/>
</dbReference>
<proteinExistence type="predicted"/>
<dbReference type="RefSeq" id="WP_185802293.1">
    <property type="nucleotide sequence ID" value="NZ_JACJVJ010000003.1"/>
</dbReference>
<dbReference type="AlphaFoldDB" id="A0A842I186"/>
<keyword evidence="2" id="KW-0808">Transferase</keyword>
<sequence>MIAAVIPTRPEQFSRGWLEERLGAPAGSLRGFTARTIGTGQMCDSFRLALDWANHDGPATIVAKCPSANADSRQIARTVHTYMREVSWYRDLAGEIPVSCPRCFHAEIAEDEVEFALLLEDMEPAAQGDQLAGATIAEIESAIAEAAKLQAPLWNNPRLGGYAWLAAQGNREIVRALMPKLYMGFEARYRDRLAPEIHEMGRAFVERLDGFLDYEPPTRTVVHGDFRIDNLLFHPETGAVTVIDWQTVGIGTGASDIAYLIGTSIADPARRAAEEARLLRDYAARLEAQGVETDGEQLWFDYRRGAFSGFVMAIFASMNVQRTPRGDEMFAVMAERPAWQILHLDSLSLL</sequence>
<keyword evidence="3" id="KW-1185">Reference proteome</keyword>
<protein>
    <submittedName>
        <fullName evidence="2">Phosphotransferase</fullName>
    </submittedName>
</protein>
<feature type="domain" description="Aminoglycoside phosphotransferase" evidence="1">
    <location>
        <begin position="77"/>
        <end position="284"/>
    </location>
</feature>
<dbReference type="InterPro" id="IPR052961">
    <property type="entry name" value="Oxido-Kinase-like_Enzymes"/>
</dbReference>
<name>A0A842I186_9SPHN</name>
<comment type="caution">
    <text evidence="2">The sequence shown here is derived from an EMBL/GenBank/DDBJ whole genome shotgun (WGS) entry which is preliminary data.</text>
</comment>
<evidence type="ECO:0000313" key="2">
    <source>
        <dbReference type="EMBL" id="MBC2778992.1"/>
    </source>
</evidence>
<dbReference type="InterPro" id="IPR011009">
    <property type="entry name" value="Kinase-like_dom_sf"/>
</dbReference>
<dbReference type="Proteomes" id="UP000564378">
    <property type="component" value="Unassembled WGS sequence"/>
</dbReference>
<dbReference type="GO" id="GO:0016740">
    <property type="term" value="F:transferase activity"/>
    <property type="evidence" value="ECO:0007669"/>
    <property type="project" value="UniProtKB-KW"/>
</dbReference>
<evidence type="ECO:0000259" key="1">
    <source>
        <dbReference type="Pfam" id="PF01636"/>
    </source>
</evidence>
<dbReference type="PANTHER" id="PTHR23020">
    <property type="entry name" value="UNCHARACTERIZED NUCLEAR HORMONE RECEPTOR-RELATED"/>
    <property type="match status" value="1"/>
</dbReference>
<dbReference type="EMBL" id="JACJVJ010000003">
    <property type="protein sequence ID" value="MBC2778992.1"/>
    <property type="molecule type" value="Genomic_DNA"/>
</dbReference>
<dbReference type="SUPFAM" id="SSF56112">
    <property type="entry name" value="Protein kinase-like (PK-like)"/>
    <property type="match status" value="1"/>
</dbReference>